<proteinExistence type="predicted"/>
<protein>
    <submittedName>
        <fullName evidence="2">Uncharacterized protein</fullName>
    </submittedName>
</protein>
<accession>A0A6N2LTC2</accession>
<sequence>MVKDRGQPRVADALENDDAIFWDFWVSSFVRDGFSGFLRLLEMGGFLRLLEMGGFLLIFQISGSSSSCSRSPPCRRRALVTQYTHHHHNENLLQVEKEVIEVTRIVDVSSPRINFEAGSMISSPLKFEALKDGSEDRHSVSEPVNEYKNVKDSASSRQLRIQNNREL</sequence>
<name>A0A6N2LTC2_SALVM</name>
<dbReference type="EMBL" id="CAADRP010001601">
    <property type="protein sequence ID" value="VFU44492.1"/>
    <property type="molecule type" value="Genomic_DNA"/>
</dbReference>
<evidence type="ECO:0000313" key="2">
    <source>
        <dbReference type="EMBL" id="VFU44492.1"/>
    </source>
</evidence>
<feature type="compositionally biased region" description="Polar residues" evidence="1">
    <location>
        <begin position="152"/>
        <end position="167"/>
    </location>
</feature>
<feature type="region of interest" description="Disordered" evidence="1">
    <location>
        <begin position="136"/>
        <end position="167"/>
    </location>
</feature>
<dbReference type="AlphaFoldDB" id="A0A6N2LTC2"/>
<gene>
    <name evidence="2" type="ORF">SVIM_LOCUS273886</name>
</gene>
<organism evidence="2">
    <name type="scientific">Salix viminalis</name>
    <name type="common">Common osier</name>
    <name type="synonym">Basket willow</name>
    <dbReference type="NCBI Taxonomy" id="40686"/>
    <lineage>
        <taxon>Eukaryota</taxon>
        <taxon>Viridiplantae</taxon>
        <taxon>Streptophyta</taxon>
        <taxon>Embryophyta</taxon>
        <taxon>Tracheophyta</taxon>
        <taxon>Spermatophyta</taxon>
        <taxon>Magnoliopsida</taxon>
        <taxon>eudicotyledons</taxon>
        <taxon>Gunneridae</taxon>
        <taxon>Pentapetalae</taxon>
        <taxon>rosids</taxon>
        <taxon>fabids</taxon>
        <taxon>Malpighiales</taxon>
        <taxon>Salicaceae</taxon>
        <taxon>Saliceae</taxon>
        <taxon>Salix</taxon>
    </lineage>
</organism>
<evidence type="ECO:0000256" key="1">
    <source>
        <dbReference type="SAM" id="MobiDB-lite"/>
    </source>
</evidence>
<reference evidence="2" key="1">
    <citation type="submission" date="2019-03" db="EMBL/GenBank/DDBJ databases">
        <authorList>
            <person name="Mank J."/>
            <person name="Almeida P."/>
        </authorList>
    </citation>
    <scope>NUCLEOTIDE SEQUENCE</scope>
    <source>
        <strain evidence="2">78183</strain>
    </source>
</reference>